<gene>
    <name evidence="3" type="ORF">FY030_06015</name>
</gene>
<feature type="domain" description="DUF3071" evidence="2">
    <location>
        <begin position="83"/>
        <end position="248"/>
    </location>
</feature>
<evidence type="ECO:0000259" key="2">
    <source>
        <dbReference type="Pfam" id="PF11268"/>
    </source>
</evidence>
<dbReference type="Proteomes" id="UP000326546">
    <property type="component" value="Chromosome"/>
</dbReference>
<keyword evidence="4" id="KW-1185">Reference proteome</keyword>
<reference evidence="3 4" key="1">
    <citation type="submission" date="2019-09" db="EMBL/GenBank/DDBJ databases">
        <title>Serinicoccus pratensis sp. nov., isolated from meadow soil.</title>
        <authorList>
            <person name="Zhang W."/>
        </authorList>
    </citation>
    <scope>NUCLEOTIDE SEQUENCE [LARGE SCALE GENOMIC DNA]</scope>
    <source>
        <strain evidence="3 4">W204</strain>
    </source>
</reference>
<feature type="region of interest" description="Disordered" evidence="1">
    <location>
        <begin position="1"/>
        <end position="39"/>
    </location>
</feature>
<feature type="compositionally biased region" description="Polar residues" evidence="1">
    <location>
        <begin position="426"/>
        <end position="440"/>
    </location>
</feature>
<feature type="region of interest" description="Disordered" evidence="1">
    <location>
        <begin position="301"/>
        <end position="342"/>
    </location>
</feature>
<accession>A0A5J6V3Q7</accession>
<dbReference type="NCBIfam" id="NF040712">
    <property type="entry name" value="SepH"/>
    <property type="match status" value="1"/>
</dbReference>
<evidence type="ECO:0000313" key="3">
    <source>
        <dbReference type="EMBL" id="QFG68328.1"/>
    </source>
</evidence>
<dbReference type="KEGG" id="serw:FY030_06015"/>
<feature type="compositionally biased region" description="Low complexity" evidence="1">
    <location>
        <begin position="394"/>
        <end position="419"/>
    </location>
</feature>
<dbReference type="EMBL" id="CP044427">
    <property type="protein sequence ID" value="QFG68328.1"/>
    <property type="molecule type" value="Genomic_DNA"/>
</dbReference>
<organism evidence="3 4">
    <name type="scientific">Ornithinimicrobium pratense</name>
    <dbReference type="NCBI Taxonomy" id="2593973"/>
    <lineage>
        <taxon>Bacteria</taxon>
        <taxon>Bacillati</taxon>
        <taxon>Actinomycetota</taxon>
        <taxon>Actinomycetes</taxon>
        <taxon>Micrococcales</taxon>
        <taxon>Ornithinimicrobiaceae</taxon>
        <taxon>Ornithinimicrobium</taxon>
    </lineage>
</organism>
<sequence length="440" mass="48100">MTSSSAARTGSMAPSDGAAPGPLATDSRGPAGSGSKGSVVGWLMAPPGVGTVRGTGIRGLPSLARAARPPRPTQGRMAEWSTMQQLQFVELDEGGRLVVATDDGTRYAVPVDDRLRAALRPRPESASDREAPRVSLRAVQSMIRAGQSAEEVASVTGWDTDRVRRYEGPVLAEREHIIGLAQRAAVRSQGRTDGSHTLGDRVQERLQRRDVDPAGVAWEAARSTAHGPWTVQVIFSAGGRERRGAWHYDLRTRGLEALDDEARWLSEDEQALPGGLAGHPLLGTGHAEDEVAADLMATMRERRQRRSRRPSRSASHEAVGDPGQPVGHVPGQQAMPPRCFPWRTLPTTRTPWATRLRPTPAARLPSRRTRRRWPRVPSRTGPRRRARRTRARRVPTPACATRTRCPSTSSSPSTRPTASCRRRTSWAQMTQARTNCPIQH</sequence>
<dbReference type="Pfam" id="PF11268">
    <property type="entry name" value="DUF3071"/>
    <property type="match status" value="1"/>
</dbReference>
<name>A0A5J6V3Q7_9MICO</name>
<dbReference type="AlphaFoldDB" id="A0A5J6V3Q7"/>
<feature type="compositionally biased region" description="Basic residues" evidence="1">
    <location>
        <begin position="302"/>
        <end position="311"/>
    </location>
</feature>
<feature type="compositionally biased region" description="Basic residues" evidence="1">
    <location>
        <begin position="381"/>
        <end position="393"/>
    </location>
</feature>
<proteinExistence type="predicted"/>
<evidence type="ECO:0000313" key="4">
    <source>
        <dbReference type="Proteomes" id="UP000326546"/>
    </source>
</evidence>
<dbReference type="InterPro" id="IPR047682">
    <property type="entry name" value="SepH-like"/>
</dbReference>
<feature type="region of interest" description="Disordered" evidence="1">
    <location>
        <begin position="361"/>
        <end position="440"/>
    </location>
</feature>
<dbReference type="OrthoDB" id="5180791at2"/>
<dbReference type="InterPro" id="IPR021421">
    <property type="entry name" value="DUF3071"/>
</dbReference>
<feature type="compositionally biased region" description="Basic residues" evidence="1">
    <location>
        <begin position="365"/>
        <end position="374"/>
    </location>
</feature>
<evidence type="ECO:0000256" key="1">
    <source>
        <dbReference type="SAM" id="MobiDB-lite"/>
    </source>
</evidence>
<protein>
    <submittedName>
        <fullName evidence="3">DUF3071 domain-containing protein</fullName>
    </submittedName>
</protein>